<dbReference type="Proteomes" id="UP000887568">
    <property type="component" value="Unplaced"/>
</dbReference>
<feature type="compositionally biased region" description="Low complexity" evidence="8">
    <location>
        <begin position="1015"/>
        <end position="1033"/>
    </location>
</feature>
<dbReference type="SUPFAM" id="SSF81296">
    <property type="entry name" value="E set domains"/>
    <property type="match status" value="3"/>
</dbReference>
<feature type="domain" description="RING-type" evidence="9">
    <location>
        <begin position="20"/>
        <end position="65"/>
    </location>
</feature>
<dbReference type="Pfam" id="PF00630">
    <property type="entry name" value="Filamin"/>
    <property type="match status" value="2"/>
</dbReference>
<dbReference type="Gene3D" id="2.120.10.30">
    <property type="entry name" value="TolB, C-terminal domain"/>
    <property type="match status" value="1"/>
</dbReference>
<dbReference type="InterPro" id="IPR013083">
    <property type="entry name" value="Znf_RING/FYVE/PHD"/>
</dbReference>
<dbReference type="GO" id="GO:0008270">
    <property type="term" value="F:zinc ion binding"/>
    <property type="evidence" value="ECO:0007669"/>
    <property type="project" value="UniProtKB-KW"/>
</dbReference>
<dbReference type="SUPFAM" id="SSF57845">
    <property type="entry name" value="B-box zinc-binding domain"/>
    <property type="match status" value="1"/>
</dbReference>
<dbReference type="SMART" id="SM00336">
    <property type="entry name" value="BBOX"/>
    <property type="match status" value="2"/>
</dbReference>
<evidence type="ECO:0000256" key="4">
    <source>
        <dbReference type="ARBA" id="ARBA00022771"/>
    </source>
</evidence>
<keyword evidence="2" id="KW-0479">Metal-binding</keyword>
<dbReference type="InterPro" id="IPR001841">
    <property type="entry name" value="Znf_RING"/>
</dbReference>
<name>A0A914AMB1_PATMI</name>
<dbReference type="PROSITE" id="PS00518">
    <property type="entry name" value="ZF_RING_1"/>
    <property type="match status" value="1"/>
</dbReference>
<evidence type="ECO:0000259" key="9">
    <source>
        <dbReference type="PROSITE" id="PS50089"/>
    </source>
</evidence>
<dbReference type="EnsemblMetazoa" id="XM_038208949.1">
    <property type="protein sequence ID" value="XP_038064877.1"/>
    <property type="gene ID" value="LOC119735244"/>
</dbReference>
<organism evidence="10 11">
    <name type="scientific">Patiria miniata</name>
    <name type="common">Bat star</name>
    <name type="synonym">Asterina miniata</name>
    <dbReference type="NCBI Taxonomy" id="46514"/>
    <lineage>
        <taxon>Eukaryota</taxon>
        <taxon>Metazoa</taxon>
        <taxon>Echinodermata</taxon>
        <taxon>Eleutherozoa</taxon>
        <taxon>Asterozoa</taxon>
        <taxon>Asteroidea</taxon>
        <taxon>Valvatacea</taxon>
        <taxon>Valvatida</taxon>
        <taxon>Asterinidae</taxon>
        <taxon>Patiria</taxon>
    </lineage>
</organism>
<dbReference type="Gene3D" id="3.30.160.60">
    <property type="entry name" value="Classic Zinc Finger"/>
    <property type="match status" value="1"/>
</dbReference>
<dbReference type="Gene3D" id="2.60.40.10">
    <property type="entry name" value="Immunoglobulins"/>
    <property type="match status" value="3"/>
</dbReference>
<evidence type="ECO:0000313" key="11">
    <source>
        <dbReference type="Proteomes" id="UP000887568"/>
    </source>
</evidence>
<dbReference type="GeneID" id="119735244"/>
<evidence type="ECO:0000256" key="6">
    <source>
        <dbReference type="PROSITE-ProRule" id="PRU00087"/>
    </source>
</evidence>
<feature type="compositionally biased region" description="Polar residues" evidence="8">
    <location>
        <begin position="984"/>
        <end position="1004"/>
    </location>
</feature>
<dbReference type="SMART" id="SM00557">
    <property type="entry name" value="IG_FLMN"/>
    <property type="match status" value="3"/>
</dbReference>
<dbReference type="PANTHER" id="PTHR25462">
    <property type="entry name" value="BONUS, ISOFORM C-RELATED"/>
    <property type="match status" value="1"/>
</dbReference>
<keyword evidence="5" id="KW-0862">Zinc</keyword>
<evidence type="ECO:0000256" key="7">
    <source>
        <dbReference type="PROSITE-ProRule" id="PRU00175"/>
    </source>
</evidence>
<evidence type="ECO:0000256" key="5">
    <source>
        <dbReference type="ARBA" id="ARBA00022833"/>
    </source>
</evidence>
<keyword evidence="4 7" id="KW-0863">Zinc-finger</keyword>
<dbReference type="Gene3D" id="3.30.40.10">
    <property type="entry name" value="Zinc/RING finger domain, C3HC4 (zinc finger)"/>
    <property type="match status" value="1"/>
</dbReference>
<dbReference type="SUPFAM" id="SSF57850">
    <property type="entry name" value="RING/U-box"/>
    <property type="match status" value="1"/>
</dbReference>
<sequence length="1033" mass="113817">MEGRSVFGLTTRDVEDSLICRVCSEKYDDSCRAAKFLRCLHGVCVACLGKSVPGDEQVFKCPVCQQNTPFPESGVQGLPDNFIVKTLRDSQCVFESDRKQSRSFICGSCKDGGPAVSYCSDGDCANFLCENCKEAHGRLRIYDGHVVIPLEQLENQPEIFISRKKPRCSQHHKQALTLFCNEEGCQLPICLVCVPTAHQGHGVVDLDQKSIEVKKELQILAQAARKKKGTVEEISGRISTEINQTSSRFEEMASALSEMFEGLQRQLKTAHEAVNDALKKQCLDRTAQLKYPTNFAELLVSQCDSACQFAETACVIGNPVDLLKTSEQIISRLQELIALDVDRSLPFHPADEAFLSFTENHDQVLSDIEKLIPILGQFNTSIADPTLTQGFKVTFPGSDESSLVLNATHRVRICALHPSRQPLDRLGGELHAYLLSPDGSSLECKHGEQCGDFYELQFRPLVAGPHQLNISVSGVPITSSPFPVVVVDNPSGDGQAEQSQDEVCSDLTWTDAFVHSEHTIIVKFKAPEHRLPRVSNLSAQFSMSRYQDQEDKRLYAIDEPQIVETDDSQTFRIVYTPPDAGELRMSVFVDGQPIANSPFVINVDPLHPDSTAVSTHQLGKCPLNTAVLNMPYTISLQTYDGFGQQLTNGGYDVKAAISTSSSEEVLLPDDIIDSQDGRYKITFTPRSVKLHSVTISICGYPVKSPIEISVLYGLPFENPSSGYEKPTGMDVDNKSKTVYVVDSRHACKLYVYDIYGRCTSELPFEKSTLPNKSCQIGVNEAGQLVLLIFHLRRVITCSTDGEIEDSWECAAENKTPANLTLSKEGQVIVGDSQSQELFIYGPKGEVRGRILLQDGSLEVGMNNVSVDRNLNILVATHCPPYDILRYSMTGNASSRLVSPAQNSQLAAASTPEGALIVSVPRGILVLEFSHDLMEVAVVKEFQIDDIYTKLAVVNDGCFVAFDPGAKHLTKYSYKPYIKKHRWSNPQSPWTTQTAMREVSPTTLSPEKPLPSPRQTTSESNSSGTGEKTSPIAE</sequence>
<dbReference type="SUPFAM" id="SSF101898">
    <property type="entry name" value="NHL repeat"/>
    <property type="match status" value="1"/>
</dbReference>
<feature type="repeat" description="Filamin" evidence="6">
    <location>
        <begin position="559"/>
        <end position="603"/>
    </location>
</feature>
<dbReference type="CDD" id="cd19756">
    <property type="entry name" value="Bbox2"/>
    <property type="match status" value="1"/>
</dbReference>
<dbReference type="RefSeq" id="XP_038064877.1">
    <property type="nucleotide sequence ID" value="XM_038208949.1"/>
</dbReference>
<dbReference type="OrthoDB" id="6105938at2759"/>
<evidence type="ECO:0000256" key="3">
    <source>
        <dbReference type="ARBA" id="ARBA00022737"/>
    </source>
</evidence>
<dbReference type="PROSITE" id="PS50089">
    <property type="entry name" value="ZF_RING_2"/>
    <property type="match status" value="1"/>
</dbReference>
<dbReference type="InterPro" id="IPR011042">
    <property type="entry name" value="6-blade_b-propeller_TolB-like"/>
</dbReference>
<feature type="region of interest" description="Disordered" evidence="8">
    <location>
        <begin position="984"/>
        <end position="1033"/>
    </location>
</feature>
<dbReference type="InterPro" id="IPR014756">
    <property type="entry name" value="Ig_E-set"/>
</dbReference>
<dbReference type="InterPro" id="IPR001298">
    <property type="entry name" value="Filamin/ABP280_rpt"/>
</dbReference>
<evidence type="ECO:0000313" key="10">
    <source>
        <dbReference type="EnsemblMetazoa" id="XP_038064877.1"/>
    </source>
</evidence>
<reference evidence="10" key="1">
    <citation type="submission" date="2022-11" db="UniProtKB">
        <authorList>
            <consortium name="EnsemblMetazoa"/>
        </authorList>
    </citation>
    <scope>IDENTIFICATION</scope>
</reference>
<keyword evidence="11" id="KW-1185">Reference proteome</keyword>
<accession>A0A914AMB1</accession>
<protein>
    <recommendedName>
        <fullName evidence="9">RING-type domain-containing protein</fullName>
    </recommendedName>
</protein>
<evidence type="ECO:0000256" key="8">
    <source>
        <dbReference type="SAM" id="MobiDB-lite"/>
    </source>
</evidence>
<proteinExistence type="inferred from homology"/>
<comment type="similarity">
    <text evidence="1">Belongs to the TRIM/RBCC family.</text>
</comment>
<dbReference type="InterPro" id="IPR047153">
    <property type="entry name" value="TRIM45/56/19-like"/>
</dbReference>
<dbReference type="PROSITE" id="PS50194">
    <property type="entry name" value="FILAMIN_REPEAT"/>
    <property type="match status" value="3"/>
</dbReference>
<dbReference type="Pfam" id="PF00643">
    <property type="entry name" value="zf-B_box"/>
    <property type="match status" value="1"/>
</dbReference>
<dbReference type="InterPro" id="IPR013783">
    <property type="entry name" value="Ig-like_fold"/>
</dbReference>
<keyword evidence="3" id="KW-0677">Repeat</keyword>
<dbReference type="SMART" id="SM00184">
    <property type="entry name" value="RING"/>
    <property type="match status" value="1"/>
</dbReference>
<dbReference type="PANTHER" id="PTHR25462:SF296">
    <property type="entry name" value="MEIOTIC P26, ISOFORM F"/>
    <property type="match status" value="1"/>
</dbReference>
<feature type="repeat" description="Filamin" evidence="6">
    <location>
        <begin position="623"/>
        <end position="710"/>
    </location>
</feature>
<dbReference type="InterPro" id="IPR000315">
    <property type="entry name" value="Znf_B-box"/>
</dbReference>
<dbReference type="AlphaFoldDB" id="A0A914AMB1"/>
<dbReference type="InterPro" id="IPR017868">
    <property type="entry name" value="Filamin/ABP280_repeat-like"/>
</dbReference>
<dbReference type="InterPro" id="IPR017907">
    <property type="entry name" value="Znf_RING_CS"/>
</dbReference>
<evidence type="ECO:0000256" key="1">
    <source>
        <dbReference type="ARBA" id="ARBA00008518"/>
    </source>
</evidence>
<feature type="repeat" description="Filamin" evidence="6">
    <location>
        <begin position="383"/>
        <end position="486"/>
    </location>
</feature>
<evidence type="ECO:0000256" key="2">
    <source>
        <dbReference type="ARBA" id="ARBA00022723"/>
    </source>
</evidence>